<evidence type="ECO:0000259" key="2">
    <source>
        <dbReference type="Pfam" id="PF01738"/>
    </source>
</evidence>
<reference evidence="3 4" key="1">
    <citation type="submission" date="2022-07" db="EMBL/GenBank/DDBJ databases">
        <title>Methylomonas rivi sp. nov., Methylomonas rosea sp. nov., Methylomonas aureus sp. nov. and Methylomonas subterranea sp. nov., four novel methanotrophs isolated from a freshwater creek and the deep terrestrial subsurface.</title>
        <authorList>
            <person name="Abin C."/>
            <person name="Sankaranarayanan K."/>
            <person name="Garner C."/>
            <person name="Sindelar R."/>
            <person name="Kotary K."/>
            <person name="Garner R."/>
            <person name="Barclay S."/>
            <person name="Lawson P."/>
            <person name="Krumholz L."/>
        </authorList>
    </citation>
    <scope>NUCLEOTIDE SEQUENCE [LARGE SCALE GENOMIC DNA]</scope>
    <source>
        <strain evidence="3 4">SURF-1</strain>
    </source>
</reference>
<dbReference type="GO" id="GO:0016787">
    <property type="term" value="F:hydrolase activity"/>
    <property type="evidence" value="ECO:0007669"/>
    <property type="project" value="UniProtKB-KW"/>
</dbReference>
<dbReference type="PANTHER" id="PTHR22946:SF9">
    <property type="entry name" value="POLYKETIDE TRANSFERASE AF380"/>
    <property type="match status" value="1"/>
</dbReference>
<dbReference type="InterPro" id="IPR002471">
    <property type="entry name" value="Pept_S9_AS"/>
</dbReference>
<evidence type="ECO:0000256" key="1">
    <source>
        <dbReference type="ARBA" id="ARBA00022801"/>
    </source>
</evidence>
<dbReference type="Proteomes" id="UP001524569">
    <property type="component" value="Unassembled WGS sequence"/>
</dbReference>
<name>A0ABT1UCT5_9GAMM</name>
<dbReference type="InterPro" id="IPR050261">
    <property type="entry name" value="FrsA_esterase"/>
</dbReference>
<proteinExistence type="predicted"/>
<dbReference type="PROSITE" id="PS00708">
    <property type="entry name" value="PRO_ENDOPEP_SER"/>
    <property type="match status" value="1"/>
</dbReference>
<protein>
    <submittedName>
        <fullName evidence="3">Dienelactone hydrolase family protein</fullName>
    </submittedName>
</protein>
<sequence>MSKFRGALFAGILQSSAFSGVQAHDGAYCAAQGRPKIEFVEIQSEKLAFNPGVPGGVVSQGALTVKAKLSLPGKRHCRGKHAGLPAVVILHGSAGVDARGDFYASELQQAGIATLELDMWEARGVASAANRPALPILTYPDAFAALEFLSNQAEIDPERIGVLGFSWGGIMTLASATEQVTQQYGGGRHFKAHVANYPLCYGYNNPRLPYFSFGSPNGNPLTGAPVLIQIGELDEYDESTAPCLALKAGLAADEQALVDVVSYPDATHAWDRLMVPIAITDNFSHLGRGGTVNMIPNVEKAYDAREKTVRFFKRKL</sequence>
<keyword evidence="1 3" id="KW-0378">Hydrolase</keyword>
<dbReference type="RefSeq" id="WP_256609067.1">
    <property type="nucleotide sequence ID" value="NZ_JANIBM010000001.1"/>
</dbReference>
<keyword evidence="4" id="KW-1185">Reference proteome</keyword>
<comment type="caution">
    <text evidence="3">The sequence shown here is derived from an EMBL/GenBank/DDBJ whole genome shotgun (WGS) entry which is preliminary data.</text>
</comment>
<dbReference type="Pfam" id="PF01738">
    <property type="entry name" value="DLH"/>
    <property type="match status" value="1"/>
</dbReference>
<dbReference type="InterPro" id="IPR002925">
    <property type="entry name" value="Dienelactn_hydro"/>
</dbReference>
<dbReference type="SUPFAM" id="SSF53474">
    <property type="entry name" value="alpha/beta-Hydrolases"/>
    <property type="match status" value="1"/>
</dbReference>
<accession>A0ABT1UCT5</accession>
<feature type="domain" description="Dienelactone hydrolase" evidence="2">
    <location>
        <begin position="83"/>
        <end position="294"/>
    </location>
</feature>
<dbReference type="InterPro" id="IPR029058">
    <property type="entry name" value="AB_hydrolase_fold"/>
</dbReference>
<gene>
    <name evidence="3" type="ORF">NP603_01085</name>
</gene>
<evidence type="ECO:0000313" key="3">
    <source>
        <dbReference type="EMBL" id="MCQ8179688.1"/>
    </source>
</evidence>
<evidence type="ECO:0000313" key="4">
    <source>
        <dbReference type="Proteomes" id="UP001524569"/>
    </source>
</evidence>
<dbReference type="EMBL" id="JANIBM010000001">
    <property type="protein sequence ID" value="MCQ8179688.1"/>
    <property type="molecule type" value="Genomic_DNA"/>
</dbReference>
<dbReference type="PANTHER" id="PTHR22946">
    <property type="entry name" value="DIENELACTONE HYDROLASE DOMAIN-CONTAINING PROTEIN-RELATED"/>
    <property type="match status" value="1"/>
</dbReference>
<organism evidence="3 4">
    <name type="scientific">Methylomonas aurea</name>
    <dbReference type="NCBI Taxonomy" id="2952224"/>
    <lineage>
        <taxon>Bacteria</taxon>
        <taxon>Pseudomonadati</taxon>
        <taxon>Pseudomonadota</taxon>
        <taxon>Gammaproteobacteria</taxon>
        <taxon>Methylococcales</taxon>
        <taxon>Methylococcaceae</taxon>
        <taxon>Methylomonas</taxon>
    </lineage>
</organism>
<dbReference type="Gene3D" id="3.40.50.1820">
    <property type="entry name" value="alpha/beta hydrolase"/>
    <property type="match status" value="1"/>
</dbReference>